<sequence length="65" mass="7433">MDELAPKLDDAATYRIGDDLYGLSVHELDARILAYEDEIERLKSELDKKNREKHAADALFSKKPT</sequence>
<evidence type="ECO:0000313" key="2">
    <source>
        <dbReference type="EMBL" id="GLQ22580.1"/>
    </source>
</evidence>
<accession>A0ABQ5V7E1</accession>
<dbReference type="InterPro" id="IPR009579">
    <property type="entry name" value="DUF1192"/>
</dbReference>
<dbReference type="Proteomes" id="UP001161391">
    <property type="component" value="Unassembled WGS sequence"/>
</dbReference>
<comment type="caution">
    <text evidence="2">The sequence shown here is derived from an EMBL/GenBank/DDBJ whole genome shotgun (WGS) entry which is preliminary data.</text>
</comment>
<evidence type="ECO:0000256" key="1">
    <source>
        <dbReference type="SAM" id="Coils"/>
    </source>
</evidence>
<reference evidence="2" key="1">
    <citation type="journal article" date="2014" name="Int. J. Syst. Evol. Microbiol.">
        <title>Complete genome of a new Firmicutes species belonging to the dominant human colonic microbiota ('Ruminococcus bicirculans') reveals two chromosomes and a selective capacity to utilize plant glucans.</title>
        <authorList>
            <consortium name="NISC Comparative Sequencing Program"/>
            <person name="Wegmann U."/>
            <person name="Louis P."/>
            <person name="Goesmann A."/>
            <person name="Henrissat B."/>
            <person name="Duncan S.H."/>
            <person name="Flint H.J."/>
        </authorList>
    </citation>
    <scope>NUCLEOTIDE SEQUENCE</scope>
    <source>
        <strain evidence="2">NBRC 108219</strain>
    </source>
</reference>
<dbReference type="EMBL" id="BSNK01000001">
    <property type="protein sequence ID" value="GLQ22580.1"/>
    <property type="molecule type" value="Genomic_DNA"/>
</dbReference>
<evidence type="ECO:0008006" key="4">
    <source>
        <dbReference type="Google" id="ProtNLM"/>
    </source>
</evidence>
<name>A0ABQ5V7E1_9PROT</name>
<gene>
    <name evidence="2" type="ORF">GCM10007853_04540</name>
</gene>
<protein>
    <recommendedName>
        <fullName evidence="4">DUF1192 domain-containing protein</fullName>
    </recommendedName>
</protein>
<keyword evidence="1" id="KW-0175">Coiled coil</keyword>
<feature type="coiled-coil region" evidence="1">
    <location>
        <begin position="25"/>
        <end position="59"/>
    </location>
</feature>
<proteinExistence type="predicted"/>
<dbReference type="RefSeq" id="WP_284387062.1">
    <property type="nucleotide sequence ID" value="NZ_BSNK01000001.1"/>
</dbReference>
<reference evidence="2" key="2">
    <citation type="submission" date="2023-01" db="EMBL/GenBank/DDBJ databases">
        <title>Draft genome sequence of Algimonas ampicilliniresistens strain NBRC 108219.</title>
        <authorList>
            <person name="Sun Q."/>
            <person name="Mori K."/>
        </authorList>
    </citation>
    <scope>NUCLEOTIDE SEQUENCE</scope>
    <source>
        <strain evidence="2">NBRC 108219</strain>
    </source>
</reference>
<keyword evidence="3" id="KW-1185">Reference proteome</keyword>
<organism evidence="2 3">
    <name type="scientific">Algimonas ampicilliniresistens</name>
    <dbReference type="NCBI Taxonomy" id="1298735"/>
    <lineage>
        <taxon>Bacteria</taxon>
        <taxon>Pseudomonadati</taxon>
        <taxon>Pseudomonadota</taxon>
        <taxon>Alphaproteobacteria</taxon>
        <taxon>Maricaulales</taxon>
        <taxon>Robiginitomaculaceae</taxon>
        <taxon>Algimonas</taxon>
    </lineage>
</organism>
<evidence type="ECO:0000313" key="3">
    <source>
        <dbReference type="Proteomes" id="UP001161391"/>
    </source>
</evidence>
<dbReference type="Pfam" id="PF06698">
    <property type="entry name" value="DUF1192"/>
    <property type="match status" value="1"/>
</dbReference>